<reference evidence="3 6" key="1">
    <citation type="submission" date="2016-07" db="EMBL/GenBank/DDBJ databases">
        <authorList>
            <person name="Yuval B."/>
        </authorList>
    </citation>
    <scope>NUCLEOTIDE SEQUENCE [LARGE SCALE GENOMIC DNA]</scope>
    <source>
        <strain evidence="3 6">IL</strain>
    </source>
</reference>
<dbReference type="InterPro" id="IPR002550">
    <property type="entry name" value="CNNM"/>
</dbReference>
<dbReference type="EMBL" id="LJAM02000110">
    <property type="protein sequence ID" value="RAP71699.1"/>
    <property type="molecule type" value="Genomic_DNA"/>
</dbReference>
<dbReference type="AlphaFoldDB" id="A0A1E7YUY1"/>
<evidence type="ECO:0000313" key="7">
    <source>
        <dbReference type="Proteomes" id="UP000244334"/>
    </source>
</evidence>
<dbReference type="RefSeq" id="WP_070135930.1">
    <property type="nucleotide sequence ID" value="NZ_LJAM02000111.1"/>
</dbReference>
<proteinExistence type="predicted"/>
<dbReference type="Pfam" id="PF01595">
    <property type="entry name" value="CNNM"/>
    <property type="match status" value="1"/>
</dbReference>
<sequence length="74" mass="8451">MILVSAYFSGSETGMMTLNRYKLCHLAKNGNRAARQVEKLLRCPDRLIRLMLIGNNLVNMWLDPATDSLQLRVD</sequence>
<evidence type="ECO:0000313" key="4">
    <source>
        <dbReference type="EMBL" id="RAP71695.1"/>
    </source>
</evidence>
<comment type="caution">
    <text evidence="3">The sequence shown here is derived from an EMBL/GenBank/DDBJ whole genome shotgun (WGS) entry which is preliminary data.</text>
</comment>
<dbReference type="EMBL" id="MAYS01000600">
    <property type="protein sequence ID" value="OFC58177.1"/>
    <property type="molecule type" value="Genomic_DNA"/>
</dbReference>
<evidence type="ECO:0000256" key="1">
    <source>
        <dbReference type="PROSITE-ProRule" id="PRU01193"/>
    </source>
</evidence>
<feature type="domain" description="CNNM transmembrane" evidence="2">
    <location>
        <begin position="1"/>
        <end position="74"/>
    </location>
</feature>
<dbReference type="Proteomes" id="UP000244334">
    <property type="component" value="Unassembled WGS sequence"/>
</dbReference>
<evidence type="ECO:0000313" key="6">
    <source>
        <dbReference type="Proteomes" id="UP000243534"/>
    </source>
</evidence>
<accession>A0A1E7YUY1</accession>
<evidence type="ECO:0000259" key="2">
    <source>
        <dbReference type="PROSITE" id="PS51846"/>
    </source>
</evidence>
<keyword evidence="1" id="KW-0472">Membrane</keyword>
<protein>
    <recommendedName>
        <fullName evidence="2">CNNM transmembrane domain-containing protein</fullName>
    </recommendedName>
</protein>
<organism evidence="3 6">
    <name type="scientific">Candidatus Erwinia dacicola</name>
    <dbReference type="NCBI Taxonomy" id="252393"/>
    <lineage>
        <taxon>Bacteria</taxon>
        <taxon>Pseudomonadati</taxon>
        <taxon>Pseudomonadota</taxon>
        <taxon>Gammaproteobacteria</taxon>
        <taxon>Enterobacterales</taxon>
        <taxon>Erwiniaceae</taxon>
        <taxon>Erwinia</taxon>
    </lineage>
</organism>
<keyword evidence="7" id="KW-1185">Reference proteome</keyword>
<dbReference type="GO" id="GO:0016020">
    <property type="term" value="C:membrane"/>
    <property type="evidence" value="ECO:0007669"/>
    <property type="project" value="UniProtKB-UniRule"/>
</dbReference>
<dbReference type="EMBL" id="LJAM02000111">
    <property type="protein sequence ID" value="RAP71695.1"/>
    <property type="molecule type" value="Genomic_DNA"/>
</dbReference>
<evidence type="ECO:0000313" key="3">
    <source>
        <dbReference type="EMBL" id="OFC58177.1"/>
    </source>
</evidence>
<dbReference type="PROSITE" id="PS51846">
    <property type="entry name" value="CNNM"/>
    <property type="match status" value="1"/>
</dbReference>
<name>A0A1E7YUY1_9GAMM</name>
<dbReference type="Proteomes" id="UP000243534">
    <property type="component" value="Unassembled WGS sequence"/>
</dbReference>
<keyword evidence="1" id="KW-0812">Transmembrane</keyword>
<keyword evidence="1" id="KW-1133">Transmembrane helix</keyword>
<evidence type="ECO:0000313" key="5">
    <source>
        <dbReference type="EMBL" id="RAP71699.1"/>
    </source>
</evidence>
<gene>
    <name evidence="5" type="ORF">ACZ87_01478</name>
    <name evidence="4" type="ORF">ACZ87_01485</name>
    <name evidence="3" type="ORF">BBW68_03205</name>
</gene>
<reference evidence="4 7" key="2">
    <citation type="submission" date="2018-04" db="EMBL/GenBank/DDBJ databases">
        <title>Genomes of the Obligate Erwinia dacicola and Facultative Enterobacter sp. OLF Endosymbionts of the Olive Fruit fly, Bactrocera oleae.</title>
        <authorList>
            <person name="Estes A.M."/>
            <person name="Hearn D.J."/>
            <person name="Agarwal S."/>
            <person name="Pierson E.A."/>
            <person name="Dunning-Hotopp J.C."/>
        </authorList>
    </citation>
    <scope>NUCLEOTIDE SEQUENCE [LARGE SCALE GENOMIC DNA]</scope>
    <source>
        <strain evidence="4 7">Oroville</strain>
    </source>
</reference>